<dbReference type="EMBL" id="JAGGKN010000002">
    <property type="protein sequence ID" value="MBP1951824.1"/>
    <property type="molecule type" value="Genomic_DNA"/>
</dbReference>
<comment type="pathway">
    <text evidence="1 8">Cofactor biosynthesis; tetrahydrofolate biosynthesis; 5,6,7,8-tetrahydrofolate from 7,8-dihydrofolate: step 1/1.</text>
</comment>
<dbReference type="InterPro" id="IPR001796">
    <property type="entry name" value="DHFR_dom"/>
</dbReference>
<evidence type="ECO:0000259" key="9">
    <source>
        <dbReference type="PROSITE" id="PS51330"/>
    </source>
</evidence>
<comment type="similarity">
    <text evidence="2 8">Belongs to the dihydrofolate reductase family.</text>
</comment>
<reference evidence="12" key="2">
    <citation type="submission" date="2016-10" db="EMBL/GenBank/DDBJ databases">
        <authorList>
            <person name="Varghese N."/>
            <person name="Submissions S."/>
        </authorList>
    </citation>
    <scope>NUCLEOTIDE SEQUENCE [LARGE SCALE GENOMIC DNA]</scope>
    <source>
        <strain evidence="12">CGMCC 1.8911</strain>
    </source>
</reference>
<dbReference type="SUPFAM" id="SSF53597">
    <property type="entry name" value="Dihydrofolate reductase-like"/>
    <property type="match status" value="1"/>
</dbReference>
<organism evidence="11 12">
    <name type="scientific">Jeotgalicoccus aerolatus</name>
    <dbReference type="NCBI Taxonomy" id="709510"/>
    <lineage>
        <taxon>Bacteria</taxon>
        <taxon>Bacillati</taxon>
        <taxon>Bacillota</taxon>
        <taxon>Bacilli</taxon>
        <taxon>Bacillales</taxon>
        <taxon>Staphylococcaceae</taxon>
        <taxon>Jeotgalicoccus</taxon>
    </lineage>
</organism>
<name>A0A1G8V3T8_9STAP</name>
<dbReference type="OrthoDB" id="9804315at2"/>
<reference evidence="11" key="1">
    <citation type="submission" date="2016-10" db="EMBL/GenBank/DDBJ databases">
        <authorList>
            <person name="de Groot N.N."/>
        </authorList>
    </citation>
    <scope>NUCLEOTIDE SEQUENCE [LARGE SCALE GENOMIC DNA]</scope>
    <source>
        <strain evidence="11">CGMCC 1.8911</strain>
    </source>
</reference>
<evidence type="ECO:0000256" key="5">
    <source>
        <dbReference type="ARBA" id="ARBA00022857"/>
    </source>
</evidence>
<evidence type="ECO:0000313" key="10">
    <source>
        <dbReference type="EMBL" id="MBP1951824.1"/>
    </source>
</evidence>
<dbReference type="InterPro" id="IPR024072">
    <property type="entry name" value="DHFR-like_dom_sf"/>
</dbReference>
<dbReference type="Pfam" id="PF00186">
    <property type="entry name" value="DHFR_1"/>
    <property type="match status" value="1"/>
</dbReference>
<dbReference type="CDD" id="cd00209">
    <property type="entry name" value="DHFR"/>
    <property type="match status" value="1"/>
</dbReference>
<dbReference type="GO" id="GO:0046452">
    <property type="term" value="P:dihydrofolate metabolic process"/>
    <property type="evidence" value="ECO:0007669"/>
    <property type="project" value="TreeGrafter"/>
</dbReference>
<dbReference type="EC" id="1.5.1.3" evidence="3 8"/>
<evidence type="ECO:0000313" key="11">
    <source>
        <dbReference type="EMBL" id="SDJ59820.1"/>
    </source>
</evidence>
<keyword evidence="4 8" id="KW-0554">One-carbon metabolism</keyword>
<keyword evidence="13" id="KW-1185">Reference proteome</keyword>
<evidence type="ECO:0000313" key="13">
    <source>
        <dbReference type="Proteomes" id="UP001519348"/>
    </source>
</evidence>
<keyword evidence="6 8" id="KW-0560">Oxidoreductase</keyword>
<dbReference type="GO" id="GO:0005829">
    <property type="term" value="C:cytosol"/>
    <property type="evidence" value="ECO:0007669"/>
    <property type="project" value="TreeGrafter"/>
</dbReference>
<dbReference type="GO" id="GO:0046654">
    <property type="term" value="P:tetrahydrofolate biosynthetic process"/>
    <property type="evidence" value="ECO:0007669"/>
    <property type="project" value="UniProtKB-UniPathway"/>
</dbReference>
<sequence>MVSLIVAHARQNVIGFMGDMPWSLPADLKHLKELTTGNTIVMGRKTFETLKKPLPNRRNVVLTSNQNFSAEGFDVIHSIEEIESLPGKVFIFGGSTIYKQAMHLVDEMYITVIDASFAGDTFFPSYDINQWTVESKIKGIQDDKNRYPHTFFQLTRRL</sequence>
<dbReference type="GO" id="GO:0070401">
    <property type="term" value="F:NADP+ binding"/>
    <property type="evidence" value="ECO:0007669"/>
    <property type="project" value="UniProtKB-ARBA"/>
</dbReference>
<evidence type="ECO:0000256" key="7">
    <source>
        <dbReference type="ARBA" id="ARBA00025067"/>
    </source>
</evidence>
<comment type="function">
    <text evidence="7 8">Key enzyme in folate metabolism. Catalyzes an essential reaction for de novo glycine and purine synthesis, and for DNA precursor synthesis.</text>
</comment>
<feature type="domain" description="DHFR" evidence="9">
    <location>
        <begin position="1"/>
        <end position="156"/>
    </location>
</feature>
<dbReference type="GO" id="GO:0046655">
    <property type="term" value="P:folic acid metabolic process"/>
    <property type="evidence" value="ECO:0007669"/>
    <property type="project" value="TreeGrafter"/>
</dbReference>
<dbReference type="FunFam" id="3.40.430.10:FF:000001">
    <property type="entry name" value="Dihydrofolate reductase"/>
    <property type="match status" value="1"/>
</dbReference>
<dbReference type="PANTHER" id="PTHR48069">
    <property type="entry name" value="DIHYDROFOLATE REDUCTASE"/>
    <property type="match status" value="1"/>
</dbReference>
<dbReference type="GO" id="GO:0006730">
    <property type="term" value="P:one-carbon metabolic process"/>
    <property type="evidence" value="ECO:0007669"/>
    <property type="project" value="UniProtKB-KW"/>
</dbReference>
<dbReference type="Proteomes" id="UP001519348">
    <property type="component" value="Unassembled WGS sequence"/>
</dbReference>
<evidence type="ECO:0000256" key="3">
    <source>
        <dbReference type="ARBA" id="ARBA00012856"/>
    </source>
</evidence>
<dbReference type="PROSITE" id="PS51330">
    <property type="entry name" value="DHFR_2"/>
    <property type="match status" value="1"/>
</dbReference>
<dbReference type="EMBL" id="FNFI01000001">
    <property type="protein sequence ID" value="SDJ59820.1"/>
    <property type="molecule type" value="Genomic_DNA"/>
</dbReference>
<evidence type="ECO:0000256" key="8">
    <source>
        <dbReference type="PIRNR" id="PIRNR000194"/>
    </source>
</evidence>
<dbReference type="PRINTS" id="PR00070">
    <property type="entry name" value="DHFR"/>
</dbReference>
<gene>
    <name evidence="10" type="ORF">J2Z27_000859</name>
    <name evidence="11" type="ORF">SAMN05216187_101181</name>
</gene>
<proteinExistence type="inferred from homology"/>
<evidence type="ECO:0000256" key="1">
    <source>
        <dbReference type="ARBA" id="ARBA00004903"/>
    </source>
</evidence>
<evidence type="ECO:0000256" key="4">
    <source>
        <dbReference type="ARBA" id="ARBA00022563"/>
    </source>
</evidence>
<dbReference type="Gene3D" id="3.40.430.10">
    <property type="entry name" value="Dihydrofolate Reductase, subunit A"/>
    <property type="match status" value="1"/>
</dbReference>
<protein>
    <recommendedName>
        <fullName evidence="3 8">Dihydrofolate reductase</fullName>
        <ecNumber evidence="3 8">1.5.1.3</ecNumber>
    </recommendedName>
</protein>
<dbReference type="Proteomes" id="UP000242700">
    <property type="component" value="Unassembled WGS sequence"/>
</dbReference>
<comment type="catalytic activity">
    <reaction evidence="8">
        <text>(6S)-5,6,7,8-tetrahydrofolate + NADP(+) = 7,8-dihydrofolate + NADPH + H(+)</text>
        <dbReference type="Rhea" id="RHEA:15009"/>
        <dbReference type="ChEBI" id="CHEBI:15378"/>
        <dbReference type="ChEBI" id="CHEBI:57451"/>
        <dbReference type="ChEBI" id="CHEBI:57453"/>
        <dbReference type="ChEBI" id="CHEBI:57783"/>
        <dbReference type="ChEBI" id="CHEBI:58349"/>
        <dbReference type="EC" id="1.5.1.3"/>
    </reaction>
</comment>
<dbReference type="PIRSF" id="PIRSF000194">
    <property type="entry name" value="DHFR"/>
    <property type="match status" value="1"/>
</dbReference>
<keyword evidence="5 8" id="KW-0521">NADP</keyword>
<dbReference type="STRING" id="586411.SAMN05216187_101181"/>
<reference evidence="10 13" key="3">
    <citation type="submission" date="2021-03" db="EMBL/GenBank/DDBJ databases">
        <title>Genomic Encyclopedia of Type Strains, Phase IV (KMG-IV): sequencing the most valuable type-strain genomes for metagenomic binning, comparative biology and taxonomic classification.</title>
        <authorList>
            <person name="Goeker M."/>
        </authorList>
    </citation>
    <scope>NUCLEOTIDE SEQUENCE [LARGE SCALE GENOMIC DNA]</scope>
    <source>
        <strain evidence="10 13">DSM 22420</strain>
    </source>
</reference>
<accession>A0A1G8V3T8</accession>
<dbReference type="PANTHER" id="PTHR48069:SF3">
    <property type="entry name" value="DIHYDROFOLATE REDUCTASE"/>
    <property type="match status" value="1"/>
</dbReference>
<dbReference type="UniPathway" id="UPA00077">
    <property type="reaction ID" value="UER00158"/>
</dbReference>
<dbReference type="InterPro" id="IPR012259">
    <property type="entry name" value="DHFR"/>
</dbReference>
<evidence type="ECO:0000256" key="6">
    <source>
        <dbReference type="ARBA" id="ARBA00023002"/>
    </source>
</evidence>
<dbReference type="AlphaFoldDB" id="A0A1G8V3T8"/>
<evidence type="ECO:0000313" key="12">
    <source>
        <dbReference type="Proteomes" id="UP000242700"/>
    </source>
</evidence>
<dbReference type="GO" id="GO:0004146">
    <property type="term" value="F:dihydrofolate reductase activity"/>
    <property type="evidence" value="ECO:0007669"/>
    <property type="project" value="UniProtKB-EC"/>
</dbReference>
<evidence type="ECO:0000256" key="2">
    <source>
        <dbReference type="ARBA" id="ARBA00009539"/>
    </source>
</evidence>
<dbReference type="RefSeq" id="WP_092594734.1">
    <property type="nucleotide sequence ID" value="NZ_BMCN01000001.1"/>
</dbReference>